<dbReference type="SUPFAM" id="SSF52047">
    <property type="entry name" value="RNI-like"/>
    <property type="match status" value="1"/>
</dbReference>
<evidence type="ECO:0000313" key="3">
    <source>
        <dbReference type="Proteomes" id="UP000239560"/>
    </source>
</evidence>
<dbReference type="OrthoDB" id="2884925at2759"/>
<comment type="caution">
    <text evidence="2">The sequence shown here is derived from an EMBL/GenBank/DDBJ whole genome shotgun (WGS) entry which is preliminary data.</text>
</comment>
<dbReference type="AlphaFoldDB" id="A0A2T0A4Z0"/>
<organism evidence="2 3">
    <name type="scientific">Rhodotorula toruloides</name>
    <name type="common">Yeast</name>
    <name type="synonym">Rhodosporidium toruloides</name>
    <dbReference type="NCBI Taxonomy" id="5286"/>
    <lineage>
        <taxon>Eukaryota</taxon>
        <taxon>Fungi</taxon>
        <taxon>Dikarya</taxon>
        <taxon>Basidiomycota</taxon>
        <taxon>Pucciniomycotina</taxon>
        <taxon>Microbotryomycetes</taxon>
        <taxon>Sporidiobolales</taxon>
        <taxon>Sporidiobolaceae</taxon>
        <taxon>Rhodotorula</taxon>
    </lineage>
</organism>
<evidence type="ECO:0000313" key="2">
    <source>
        <dbReference type="EMBL" id="PRQ73077.1"/>
    </source>
</evidence>
<protein>
    <recommendedName>
        <fullName evidence="1">F-box domain-containing protein</fullName>
    </recommendedName>
</protein>
<gene>
    <name evidence="2" type="ORF">AAT19DRAFT_15830</name>
</gene>
<dbReference type="Gene3D" id="1.20.1280.50">
    <property type="match status" value="1"/>
</dbReference>
<sequence length="479" mass="53030">MTRMDSQPAPSCPIARLPTELLLQIVRIARDDHDADIQTYSTSWRPRSRQNPVLAFSHVCRAWRQLAQTTGELWSSLYLDGEIDGAASEAKALWWQHRAAGGVAREGTEPAHDGGIRSIFITRAQDYATDDFAYLCESLDLIQLVRLRRAHISWMGGGPPVDEHRQLQSLFRFLLSSASTLVSLSLHTPSHLRILFSLPRFGATFSALNDLEIRSCKISSPASDAYLLPAFLPRYSGETDWAPLTSLRRLVLVGPIWRLRFRGGTVASPTLSSADVPSLEYAHLSSTTPPVHWDILSHSTGTLQHLALEDHFDHPTLPNPKITASFANLVSLKLTRSAPLVTRLFDLAIALPGGLAFDNLIDLALPGARLQQKYLDLFGAEFAPHLRTLDLSDTTAAPVQSTNGAFPTVLKLLHLPALETLIAYRVDWTSAALLFQTLEKGRLPRLSTLGTDLAFSPLEEWKVRDRGIELVSEEGDMED</sequence>
<dbReference type="Proteomes" id="UP000239560">
    <property type="component" value="Unassembled WGS sequence"/>
</dbReference>
<reference evidence="2 3" key="1">
    <citation type="journal article" date="2018" name="Elife">
        <title>Functional genomics of lipid metabolism in the oleaginous yeast Rhodosporidium toruloides.</title>
        <authorList>
            <person name="Coradetti S.T."/>
            <person name="Pinel D."/>
            <person name="Geiselman G."/>
            <person name="Ito M."/>
            <person name="Mondo S."/>
            <person name="Reilly M.C."/>
            <person name="Cheng Y.F."/>
            <person name="Bauer S."/>
            <person name="Grigoriev I."/>
            <person name="Gladden J.M."/>
            <person name="Simmons B.A."/>
            <person name="Brem R."/>
            <person name="Arkin A.P."/>
            <person name="Skerker J.M."/>
        </authorList>
    </citation>
    <scope>NUCLEOTIDE SEQUENCE [LARGE SCALE GENOMIC DNA]</scope>
    <source>
        <strain evidence="2 3">NBRC 0880</strain>
    </source>
</reference>
<dbReference type="InterPro" id="IPR001810">
    <property type="entry name" value="F-box_dom"/>
</dbReference>
<evidence type="ECO:0000259" key="1">
    <source>
        <dbReference type="Pfam" id="PF12937"/>
    </source>
</evidence>
<dbReference type="Gene3D" id="3.80.10.10">
    <property type="entry name" value="Ribonuclease Inhibitor"/>
    <property type="match status" value="1"/>
</dbReference>
<name>A0A2T0A4Z0_RHOTO</name>
<feature type="domain" description="F-box" evidence="1">
    <location>
        <begin position="14"/>
        <end position="79"/>
    </location>
</feature>
<dbReference type="InterPro" id="IPR032675">
    <property type="entry name" value="LRR_dom_sf"/>
</dbReference>
<dbReference type="Pfam" id="PF12937">
    <property type="entry name" value="F-box-like"/>
    <property type="match status" value="1"/>
</dbReference>
<dbReference type="EMBL" id="LCTV02000008">
    <property type="protein sequence ID" value="PRQ73077.1"/>
    <property type="molecule type" value="Genomic_DNA"/>
</dbReference>
<accession>A0A2T0A4Z0</accession>
<proteinExistence type="predicted"/>